<gene>
    <name evidence="1" type="ORF">SAMN05216498_1062</name>
</gene>
<dbReference type="STRING" id="237069.SAMN05216498_1062"/>
<accession>A0A1G9XRQ4</accession>
<evidence type="ECO:0000313" key="2">
    <source>
        <dbReference type="Proteomes" id="UP000199334"/>
    </source>
</evidence>
<keyword evidence="2" id="KW-1185">Reference proteome</keyword>
<dbReference type="AlphaFoldDB" id="A0A1G9XRQ4"/>
<sequence length="67" mass="8139">MLIRNNLLYKIFDELEELILNNLDRLKIIDENENEVSWWQFKELVVYNEGAARGYIDRKGYCWDKGQ</sequence>
<evidence type="ECO:0000313" key="1">
    <source>
        <dbReference type="EMBL" id="SDM98845.1"/>
    </source>
</evidence>
<protein>
    <submittedName>
        <fullName evidence="1">Uncharacterized protein</fullName>
    </submittedName>
</protein>
<proteinExistence type="predicted"/>
<dbReference type="RefSeq" id="WP_093855574.1">
    <property type="nucleotide sequence ID" value="NZ_BJVZ01000001.1"/>
</dbReference>
<dbReference type="EMBL" id="FNIG01000002">
    <property type="protein sequence ID" value="SDM98845.1"/>
    <property type="molecule type" value="Genomic_DNA"/>
</dbReference>
<dbReference type="Proteomes" id="UP000199334">
    <property type="component" value="Unassembled WGS sequence"/>
</dbReference>
<name>A0A1G9XRQ4_9BACI</name>
<reference evidence="1 2" key="1">
    <citation type="submission" date="2016-10" db="EMBL/GenBank/DDBJ databases">
        <authorList>
            <person name="de Groot N.N."/>
        </authorList>
    </citation>
    <scope>NUCLEOTIDE SEQUENCE [LARGE SCALE GENOMIC DNA]</scope>
    <source>
        <strain evidence="1 2">CGMCC 1.3442</strain>
    </source>
</reference>
<organism evidence="1 2">
    <name type="scientific">Tenuibacillus multivorans</name>
    <dbReference type="NCBI Taxonomy" id="237069"/>
    <lineage>
        <taxon>Bacteria</taxon>
        <taxon>Bacillati</taxon>
        <taxon>Bacillota</taxon>
        <taxon>Bacilli</taxon>
        <taxon>Bacillales</taxon>
        <taxon>Bacillaceae</taxon>
        <taxon>Tenuibacillus</taxon>
    </lineage>
</organism>